<keyword evidence="4" id="KW-0235">DNA replication</keyword>
<dbReference type="FunFam" id="3.90.79.10:FF:000014">
    <property type="entry name" value="8-oxo-dGTP diphosphatase MutT"/>
    <property type="match status" value="1"/>
</dbReference>
<evidence type="ECO:0000256" key="12">
    <source>
        <dbReference type="ARBA" id="ARBA00038905"/>
    </source>
</evidence>
<keyword evidence="9" id="KW-0234">DNA repair</keyword>
<evidence type="ECO:0000256" key="9">
    <source>
        <dbReference type="ARBA" id="ARBA00023204"/>
    </source>
</evidence>
<evidence type="ECO:0000259" key="17">
    <source>
        <dbReference type="PROSITE" id="PS51462"/>
    </source>
</evidence>
<reference evidence="18" key="1">
    <citation type="submission" date="2021-10" db="EMBL/GenBank/DDBJ databases">
        <title>The diversity and Nitrogen Metabolism of Culturable Nitrate-Utilizing Bacteria Within the Oxygen Minimum Zone of the Changjiang (Yangtze River)Estuary.</title>
        <authorList>
            <person name="Zhang D."/>
            <person name="Zheng J."/>
            <person name="Liu S."/>
            <person name="He W."/>
        </authorList>
    </citation>
    <scope>NUCLEOTIDE SEQUENCE</scope>
    <source>
        <strain evidence="18">FXH-223</strain>
    </source>
</reference>
<accession>A0A9Q3UJJ8</accession>
<keyword evidence="19" id="KW-1185">Reference proteome</keyword>
<evidence type="ECO:0000256" key="8">
    <source>
        <dbReference type="ARBA" id="ARBA00022842"/>
    </source>
</evidence>
<evidence type="ECO:0000313" key="18">
    <source>
        <dbReference type="EMBL" id="MCC4308142.1"/>
    </source>
</evidence>
<protein>
    <recommendedName>
        <fullName evidence="13">8-oxo-dGTP diphosphatase</fullName>
        <ecNumber evidence="12">3.6.1.55</ecNumber>
    </recommendedName>
    <alternativeName>
        <fullName evidence="16">7,8-dihydro-8-oxoguanine-triphosphatase</fullName>
    </alternativeName>
    <alternativeName>
        <fullName evidence="15">Mutator protein MutT</fullName>
    </alternativeName>
    <alternativeName>
        <fullName evidence="14">dGTP pyrophosphohydrolase</fullName>
    </alternativeName>
</protein>
<keyword evidence="6" id="KW-0227">DNA damage</keyword>
<dbReference type="AlphaFoldDB" id="A0A9Q3UJJ8"/>
<dbReference type="EC" id="3.6.1.55" evidence="12"/>
<dbReference type="GO" id="GO:0044716">
    <property type="term" value="F:8-oxo-GDP phosphatase activity"/>
    <property type="evidence" value="ECO:0007669"/>
    <property type="project" value="TreeGrafter"/>
</dbReference>
<comment type="cofactor">
    <cofactor evidence="1">
        <name>Mg(2+)</name>
        <dbReference type="ChEBI" id="CHEBI:18420"/>
    </cofactor>
</comment>
<evidence type="ECO:0000256" key="5">
    <source>
        <dbReference type="ARBA" id="ARBA00022723"/>
    </source>
</evidence>
<dbReference type="InterPro" id="IPR000086">
    <property type="entry name" value="NUDIX_hydrolase_dom"/>
</dbReference>
<evidence type="ECO:0000256" key="1">
    <source>
        <dbReference type="ARBA" id="ARBA00001946"/>
    </source>
</evidence>
<dbReference type="SUPFAM" id="SSF51391">
    <property type="entry name" value="Thiamin phosphate synthase"/>
    <property type="match status" value="1"/>
</dbReference>
<dbReference type="Pfam" id="PF14815">
    <property type="entry name" value="NUDIX_4"/>
    <property type="match status" value="1"/>
</dbReference>
<dbReference type="InterPro" id="IPR029119">
    <property type="entry name" value="MutY_C"/>
</dbReference>
<dbReference type="CDD" id="cd03425">
    <property type="entry name" value="NUDIX_MutT_NudA_like"/>
    <property type="match status" value="1"/>
</dbReference>
<dbReference type="Pfam" id="PF02581">
    <property type="entry name" value="TMP-TENI"/>
    <property type="match status" value="1"/>
</dbReference>
<dbReference type="Gene3D" id="3.20.20.70">
    <property type="entry name" value="Aldolase class I"/>
    <property type="match status" value="1"/>
</dbReference>
<evidence type="ECO:0000256" key="14">
    <source>
        <dbReference type="ARBA" id="ARBA00041592"/>
    </source>
</evidence>
<dbReference type="PANTHER" id="PTHR47707">
    <property type="entry name" value="8-OXO-DGTP DIPHOSPHATASE"/>
    <property type="match status" value="1"/>
</dbReference>
<dbReference type="CDD" id="cd00564">
    <property type="entry name" value="TMP_TenI"/>
    <property type="match status" value="1"/>
</dbReference>
<keyword evidence="8" id="KW-0460">Magnesium</keyword>
<comment type="similarity">
    <text evidence="2">Belongs to the Nudix hydrolase family.</text>
</comment>
<dbReference type="Proteomes" id="UP001108027">
    <property type="component" value="Unassembled WGS sequence"/>
</dbReference>
<dbReference type="GO" id="GO:0035539">
    <property type="term" value="F:8-oxo-7,8-dihydrodeoxyguanosine triphosphate pyrophosphatase activity"/>
    <property type="evidence" value="ECO:0007669"/>
    <property type="project" value="UniProtKB-EC"/>
</dbReference>
<dbReference type="GO" id="GO:0044715">
    <property type="term" value="F:8-oxo-dGDP phosphatase activity"/>
    <property type="evidence" value="ECO:0007669"/>
    <property type="project" value="TreeGrafter"/>
</dbReference>
<evidence type="ECO:0000256" key="3">
    <source>
        <dbReference type="ARBA" id="ARBA00022457"/>
    </source>
</evidence>
<dbReference type="InterPro" id="IPR036206">
    <property type="entry name" value="ThiamineP_synth_sf"/>
</dbReference>
<keyword evidence="5" id="KW-0479">Metal-binding</keyword>
<dbReference type="PROSITE" id="PS51462">
    <property type="entry name" value="NUDIX"/>
    <property type="match status" value="1"/>
</dbReference>
<evidence type="ECO:0000313" key="19">
    <source>
        <dbReference type="Proteomes" id="UP001108027"/>
    </source>
</evidence>
<dbReference type="InterPro" id="IPR020084">
    <property type="entry name" value="NUDIX_hydrolase_CS"/>
</dbReference>
<evidence type="ECO:0000256" key="4">
    <source>
        <dbReference type="ARBA" id="ARBA00022705"/>
    </source>
</evidence>
<comment type="caution">
    <text evidence="18">The sequence shown here is derived from an EMBL/GenBank/DDBJ whole genome shotgun (WGS) entry which is preliminary data.</text>
</comment>
<dbReference type="InterPro" id="IPR013785">
    <property type="entry name" value="Aldolase_TIM"/>
</dbReference>
<evidence type="ECO:0000256" key="6">
    <source>
        <dbReference type="ARBA" id="ARBA00022763"/>
    </source>
</evidence>
<dbReference type="GO" id="GO:0046872">
    <property type="term" value="F:metal ion binding"/>
    <property type="evidence" value="ECO:0007669"/>
    <property type="project" value="UniProtKB-KW"/>
</dbReference>
<dbReference type="PANTHER" id="PTHR47707:SF1">
    <property type="entry name" value="NUDIX HYDROLASE FAMILY PROTEIN"/>
    <property type="match status" value="1"/>
</dbReference>
<name>A0A9Q3UJJ8_9GAMM</name>
<dbReference type="EMBL" id="JAJGNA010000005">
    <property type="protein sequence ID" value="MCC4308142.1"/>
    <property type="molecule type" value="Genomic_DNA"/>
</dbReference>
<evidence type="ECO:0000256" key="15">
    <source>
        <dbReference type="ARBA" id="ARBA00041979"/>
    </source>
</evidence>
<dbReference type="NCBIfam" id="NF006530">
    <property type="entry name" value="PRK08999.1"/>
    <property type="match status" value="1"/>
</dbReference>
<dbReference type="Gene3D" id="3.90.79.10">
    <property type="entry name" value="Nucleoside Triphosphate Pyrophosphohydrolase"/>
    <property type="match status" value="1"/>
</dbReference>
<dbReference type="InterPro" id="IPR020476">
    <property type="entry name" value="Nudix_hydrolase"/>
</dbReference>
<dbReference type="GO" id="GO:0008413">
    <property type="term" value="F:8-oxo-7,8-dihydroguanosine triphosphate pyrophosphatase activity"/>
    <property type="evidence" value="ECO:0007669"/>
    <property type="project" value="TreeGrafter"/>
</dbReference>
<organism evidence="18 19">
    <name type="scientific">Alloalcanivorax marinus</name>
    <dbReference type="NCBI Taxonomy" id="1177169"/>
    <lineage>
        <taxon>Bacteria</taxon>
        <taxon>Pseudomonadati</taxon>
        <taxon>Pseudomonadota</taxon>
        <taxon>Gammaproteobacteria</taxon>
        <taxon>Oceanospirillales</taxon>
        <taxon>Alcanivoracaceae</taxon>
        <taxon>Alloalcanivorax</taxon>
    </lineage>
</organism>
<dbReference type="InterPro" id="IPR047127">
    <property type="entry name" value="MutT-like"/>
</dbReference>
<proteinExistence type="inferred from homology"/>
<keyword evidence="7 18" id="KW-0378">Hydrolase</keyword>
<comment type="catalytic activity">
    <reaction evidence="11">
        <text>8-oxo-GTP + H2O = 8-oxo-GMP + diphosphate + H(+)</text>
        <dbReference type="Rhea" id="RHEA:67616"/>
        <dbReference type="ChEBI" id="CHEBI:15377"/>
        <dbReference type="ChEBI" id="CHEBI:15378"/>
        <dbReference type="ChEBI" id="CHEBI:33019"/>
        <dbReference type="ChEBI" id="CHEBI:143553"/>
        <dbReference type="ChEBI" id="CHEBI:145694"/>
    </reaction>
</comment>
<evidence type="ECO:0000256" key="13">
    <source>
        <dbReference type="ARBA" id="ARBA00040794"/>
    </source>
</evidence>
<feature type="domain" description="Nudix hydrolase" evidence="17">
    <location>
        <begin position="5"/>
        <end position="135"/>
    </location>
</feature>
<dbReference type="InterPro" id="IPR015797">
    <property type="entry name" value="NUDIX_hydrolase-like_dom_sf"/>
</dbReference>
<dbReference type="RefSeq" id="WP_228233445.1">
    <property type="nucleotide sequence ID" value="NZ_JAJGNA010000005.1"/>
</dbReference>
<evidence type="ECO:0000256" key="7">
    <source>
        <dbReference type="ARBA" id="ARBA00022801"/>
    </source>
</evidence>
<dbReference type="InterPro" id="IPR022998">
    <property type="entry name" value="ThiamineP_synth_TenI"/>
</dbReference>
<gene>
    <name evidence="18" type="ORF">LL252_06115</name>
</gene>
<evidence type="ECO:0000256" key="11">
    <source>
        <dbReference type="ARBA" id="ARBA00036904"/>
    </source>
</evidence>
<dbReference type="SUPFAM" id="SSF55811">
    <property type="entry name" value="Nudix"/>
    <property type="match status" value="1"/>
</dbReference>
<dbReference type="PRINTS" id="PR00502">
    <property type="entry name" value="NUDIXFAMILY"/>
</dbReference>
<evidence type="ECO:0000256" key="16">
    <source>
        <dbReference type="ARBA" id="ARBA00042798"/>
    </source>
</evidence>
<sequence length="313" mass="33700">MPAAPLPEIVVVAGIIPDGDDRLCLSRRPEHKHQGGLWEFPGGKVEPGEPLERALARELHEELGLEEVRSRPFLTVRHRYPDLHVTLHFREVTAFTGEPHGREGQPVEWVPRSGLSARAFPAANRPVAVALQLPPEWVIPPETLDEAQVIAGLSRLDPARQGVYLRGWSDRPAVAAACRARGLRFWIRDDAGAARREGAFGLHLSGEGLTRAERDGAPGFDGLLSVACHDAAQIERAMALGADMATLSPVRATPTHPEAVPLGWEGFADLIAGNPLVFYALGGVGPDDLTTARAHGAYGVAGIRGFWPACVDL</sequence>
<comment type="catalytic activity">
    <reaction evidence="10">
        <text>8-oxo-dGTP + H2O = 8-oxo-dGMP + diphosphate + H(+)</text>
        <dbReference type="Rhea" id="RHEA:31575"/>
        <dbReference type="ChEBI" id="CHEBI:15377"/>
        <dbReference type="ChEBI" id="CHEBI:15378"/>
        <dbReference type="ChEBI" id="CHEBI:33019"/>
        <dbReference type="ChEBI" id="CHEBI:63224"/>
        <dbReference type="ChEBI" id="CHEBI:77896"/>
        <dbReference type="EC" id="3.6.1.55"/>
    </reaction>
</comment>
<evidence type="ECO:0000256" key="10">
    <source>
        <dbReference type="ARBA" id="ARBA00035861"/>
    </source>
</evidence>
<dbReference type="GO" id="GO:0006260">
    <property type="term" value="P:DNA replication"/>
    <property type="evidence" value="ECO:0007669"/>
    <property type="project" value="UniProtKB-KW"/>
</dbReference>
<dbReference type="GO" id="GO:0009228">
    <property type="term" value="P:thiamine biosynthetic process"/>
    <property type="evidence" value="ECO:0007669"/>
    <property type="project" value="UniProtKB-KW"/>
</dbReference>
<evidence type="ECO:0000256" key="2">
    <source>
        <dbReference type="ARBA" id="ARBA00005582"/>
    </source>
</evidence>
<dbReference type="GO" id="GO:0006281">
    <property type="term" value="P:DNA repair"/>
    <property type="evidence" value="ECO:0007669"/>
    <property type="project" value="UniProtKB-KW"/>
</dbReference>
<keyword evidence="3" id="KW-0515">Mutator protein</keyword>
<dbReference type="PROSITE" id="PS00893">
    <property type="entry name" value="NUDIX_BOX"/>
    <property type="match status" value="1"/>
</dbReference>